<dbReference type="InterPro" id="IPR028258">
    <property type="entry name" value="Sec3-PIP2_bind"/>
</dbReference>
<feature type="compositionally biased region" description="Basic and acidic residues" evidence="5">
    <location>
        <begin position="586"/>
        <end position="595"/>
    </location>
</feature>
<feature type="compositionally biased region" description="Pro residues" evidence="5">
    <location>
        <begin position="218"/>
        <end position="236"/>
    </location>
</feature>
<feature type="compositionally biased region" description="Low complexity" evidence="5">
    <location>
        <begin position="16"/>
        <end position="28"/>
    </location>
</feature>
<feature type="compositionally biased region" description="Low complexity" evidence="5">
    <location>
        <begin position="368"/>
        <end position="388"/>
    </location>
</feature>
<feature type="compositionally biased region" description="Low complexity" evidence="5">
    <location>
        <begin position="598"/>
        <end position="619"/>
    </location>
</feature>
<evidence type="ECO:0000313" key="8">
    <source>
        <dbReference type="Proteomes" id="UP001492380"/>
    </source>
</evidence>
<feature type="region of interest" description="Disordered" evidence="5">
    <location>
        <begin position="1"/>
        <end position="36"/>
    </location>
</feature>
<evidence type="ECO:0000256" key="3">
    <source>
        <dbReference type="ARBA" id="ARBA00022483"/>
    </source>
</evidence>
<evidence type="ECO:0000256" key="5">
    <source>
        <dbReference type="SAM" id="MobiDB-lite"/>
    </source>
</evidence>
<feature type="domain" description="Exocyst complex component Sec3 PIP2-binding N-terminal" evidence="6">
    <location>
        <begin position="82"/>
        <end position="183"/>
    </location>
</feature>
<dbReference type="InterPro" id="IPR048628">
    <property type="entry name" value="Sec3_C"/>
</dbReference>
<dbReference type="CDD" id="cd13315">
    <property type="entry name" value="PH_Sec3"/>
    <property type="match status" value="1"/>
</dbReference>
<feature type="region of interest" description="Disordered" evidence="5">
    <location>
        <begin position="65"/>
        <end position="85"/>
    </location>
</feature>
<feature type="compositionally biased region" description="Basic and acidic residues" evidence="5">
    <location>
        <begin position="487"/>
        <end position="506"/>
    </location>
</feature>
<keyword evidence="8" id="KW-1185">Reference proteome</keyword>
<feature type="compositionally biased region" description="Basic and acidic residues" evidence="5">
    <location>
        <begin position="565"/>
        <end position="578"/>
    </location>
</feature>
<comment type="caution">
    <text evidence="7">The sequence shown here is derived from an EMBL/GenBank/DDBJ whole genome shotgun (WGS) entry which is preliminary data.</text>
</comment>
<feature type="compositionally biased region" description="Basic and acidic residues" evidence="5">
    <location>
        <begin position="762"/>
        <end position="784"/>
    </location>
</feature>
<dbReference type="EMBL" id="JBBWRZ010000004">
    <property type="protein sequence ID" value="KAK8237976.1"/>
    <property type="molecule type" value="Genomic_DNA"/>
</dbReference>
<evidence type="ECO:0000256" key="2">
    <source>
        <dbReference type="ARBA" id="ARBA00022448"/>
    </source>
</evidence>
<keyword evidence="2" id="KW-0813">Transport</keyword>
<keyword evidence="4" id="KW-0175">Coiled coil</keyword>
<feature type="region of interest" description="Disordered" evidence="5">
    <location>
        <begin position="684"/>
        <end position="790"/>
    </location>
</feature>
<keyword evidence="3" id="KW-0268">Exocytosis</keyword>
<feature type="compositionally biased region" description="Basic and acidic residues" evidence="5">
    <location>
        <begin position="710"/>
        <end position="735"/>
    </location>
</feature>
<protein>
    <submittedName>
        <fullName evidence="7">Exocyst complex component Sec3-domain-containing protein</fullName>
    </submittedName>
</protein>
<dbReference type="Pfam" id="PF09763">
    <property type="entry name" value="Sec3_CC"/>
    <property type="match status" value="1"/>
</dbReference>
<dbReference type="Gene3D" id="2.30.29.90">
    <property type="match status" value="1"/>
</dbReference>
<feature type="compositionally biased region" description="Polar residues" evidence="5">
    <location>
        <begin position="1"/>
        <end position="12"/>
    </location>
</feature>
<dbReference type="PANTHER" id="PTHR16092">
    <property type="entry name" value="SEC3/SYNTAXIN-RELATED"/>
    <property type="match status" value="1"/>
</dbReference>
<feature type="compositionally biased region" description="Basic and acidic residues" evidence="5">
    <location>
        <begin position="624"/>
        <end position="633"/>
    </location>
</feature>
<dbReference type="Proteomes" id="UP001492380">
    <property type="component" value="Unassembled WGS sequence"/>
</dbReference>
<dbReference type="PANTHER" id="PTHR16092:SF14">
    <property type="entry name" value="EXOCYST COMPLEX COMPONENT 1 ISOFORM X1"/>
    <property type="match status" value="1"/>
</dbReference>
<proteinExistence type="inferred from homology"/>
<comment type="similarity">
    <text evidence="1">Belongs to the SEC3 family.</text>
</comment>
<sequence length="1576" mass="172036">MNGSYDRGQSQDGRAPRSASAAPTSGSGRAEKYEDEKRRIIESCFSKMDTNGALSESYITHLRVSEDAAYPQSPPPPTSNPGNKKPRVIIVAVRSSGRVRMHKARENANGTFSIGKTWNMEDLTAIESFANATPKTPEEAQRKEWAGPTGFIVTLAKPYYWQANSPKEKDFFINSLVKIYGKYTSGKVPRMLGFSQRELDLMARPPTKPSAPSSQSVPPAPVTKPPSSPSSRPPPSRSAESPGRVVAAPPRDRSRDSPRRRPVGAGRDSSEARRRDPSQDSAEPGLPPPLQPRSRPGTSDERSSSQPRPPPSRGGETAPGVPPSWEARQLRSQQSGERVAMRAPSGDQMRPRPSQEQFRPSPGPPPSLSSSARLTPQSSQSEFSQMPSSPDPPPTRPQISIPVQSPARRGFAPKSPLDSAYPKTSTPSDPPPKSPAAKKSFENGLGGYGSSPAESAVPSPAKLGLNGNRRDPTPQGLRPGTSQSNLSRKDEPVDEPPKAAPPERKRPPILPSVSTGSTADAPPKSPRFANVPPPPKSPRAPPSPIVKPSPVLAPTAMPGGFMPSDVEKTPELKAKKSIPEMPPPKVEPEEPKVEETSPPIQQEATPEPTPPAEQSAESPQPLSRRSDDSEETKPAAGNMLMKKKLASSGSDGKPKMADVLRRAANAYGAFKPRAGGAAEKFKAALADAPSEQKPDGITGVFNAPSLNRTGTDDSIRAETPKSGEPDSKIDVKSPDAELSSPSPAQIPELQISAPNAAAKAYQESDSRRAPSPDSKRGKSPEDLRRARRRSNQQAKYLTSLGVDVGVLDTRGLEVESILSDFGWGSTGLQPKKLEAFEAELKREIARVEAGAWLSNQDTDYDKVEVVATMMDRVIAECDELEGLLTLYNVELSSLNDDIAFIEAQSQGLQVQTANQKILQAELQKLVSTISIDKRQLEPLRGAGIGKPEGLEAIERALLLLYKAMITIDPAIRRGVEIGEKMGGMGDSELSNMRALQEKKQNYIQESAFFLQRLRQHMDMTFGAALLNTKDAIQRQSAGHSTKLDPATHDFARNALWQYSPLMLFAKEIDGQTWDALLRSYQERSKPIYKDEFRGNMMAWTKMARKITGDEQDLLFTSQEKDTETLKSTTRKLTVKRSGTLARGLRSSSGEKAKNMSGTLFPFEAFSGALDEMCPLVFTEQNFVVEFFHATSSENLDFADAVNAAAPYQRKGSNLLARRMFEPDRAMAKRVIESMEAIFGWWQGELQNTADGVASNDPLQGVGILASLDRKLIELEETNQDFLTKVMQGLQGRISTQFQRFVETQIAAIEDTKVKIKKRKGVIAFIKTFPHFSAAIENMLPAVDDPERSEVRSLVDEAYSKINKAMFESLKVIAKESPTAMAAQAPGVSGVGADPEDKEALNYHILHIENMNHYIEEVDARGDIVLGEWKERAQSEMNEHMSLYVDAVIRRPLGKLLDFLAPIPGLLRAMPSGTPQSALAGRPSHSRSVWKKMVASHDSKEIRKGIEALRKRVEKHFGEGDDLGISRGLVVKVLAECERKYQDVWQNVIEVNNTIYGGDVDVGTWGDEIGGSFRGGK</sequence>
<organism evidence="7 8">
    <name type="scientific">Phyllosticta capitalensis</name>
    <dbReference type="NCBI Taxonomy" id="121624"/>
    <lineage>
        <taxon>Eukaryota</taxon>
        <taxon>Fungi</taxon>
        <taxon>Dikarya</taxon>
        <taxon>Ascomycota</taxon>
        <taxon>Pezizomycotina</taxon>
        <taxon>Dothideomycetes</taxon>
        <taxon>Dothideomycetes incertae sedis</taxon>
        <taxon>Botryosphaeriales</taxon>
        <taxon>Phyllostictaceae</taxon>
        <taxon>Phyllosticta</taxon>
    </lineage>
</organism>
<feature type="compositionally biased region" description="Basic and acidic residues" evidence="5">
    <location>
        <begin position="250"/>
        <end position="259"/>
    </location>
</feature>
<evidence type="ECO:0000256" key="1">
    <source>
        <dbReference type="ARBA" id="ARBA00006518"/>
    </source>
</evidence>
<feature type="compositionally biased region" description="Low complexity" evidence="5">
    <location>
        <begin position="450"/>
        <end position="461"/>
    </location>
</feature>
<name>A0ABR1YSL2_9PEZI</name>
<feature type="compositionally biased region" description="Basic and acidic residues" evidence="5">
    <location>
        <begin position="268"/>
        <end position="278"/>
    </location>
</feature>
<dbReference type="Pfam" id="PF20654">
    <property type="entry name" value="Sec3_C-term"/>
    <property type="match status" value="1"/>
</dbReference>
<evidence type="ECO:0000256" key="4">
    <source>
        <dbReference type="ARBA" id="ARBA00023054"/>
    </source>
</evidence>
<dbReference type="Pfam" id="PF15277">
    <property type="entry name" value="Sec3-PIP2_bind"/>
    <property type="match status" value="1"/>
</dbReference>
<accession>A0ABR1YSL2</accession>
<dbReference type="InterPro" id="IPR019160">
    <property type="entry name" value="Sec3_CC"/>
</dbReference>
<feature type="region of interest" description="Disordered" evidence="5">
    <location>
        <begin position="203"/>
        <end position="657"/>
    </location>
</feature>
<evidence type="ECO:0000313" key="7">
    <source>
        <dbReference type="EMBL" id="KAK8237976.1"/>
    </source>
</evidence>
<feature type="compositionally biased region" description="Pro residues" evidence="5">
    <location>
        <begin position="531"/>
        <end position="547"/>
    </location>
</feature>
<gene>
    <name evidence="7" type="ORF">HDK90DRAFT_411509</name>
</gene>
<evidence type="ECO:0000259" key="6">
    <source>
        <dbReference type="SMART" id="SM01313"/>
    </source>
</evidence>
<dbReference type="SMART" id="SM01313">
    <property type="entry name" value="Sec3-PIP2_bind"/>
    <property type="match status" value="1"/>
</dbReference>
<reference evidence="7 8" key="1">
    <citation type="submission" date="2024-04" db="EMBL/GenBank/DDBJ databases">
        <title>Phyllosticta paracitricarpa is synonymous to the EU quarantine fungus P. citricarpa based on phylogenomic analyses.</title>
        <authorList>
            <consortium name="Lawrence Berkeley National Laboratory"/>
            <person name="Van Ingen-Buijs V.A."/>
            <person name="Van Westerhoven A.C."/>
            <person name="Haridas S."/>
            <person name="Skiadas P."/>
            <person name="Martin F."/>
            <person name="Groenewald J.Z."/>
            <person name="Crous P.W."/>
            <person name="Seidl M.F."/>
        </authorList>
    </citation>
    <scope>NUCLEOTIDE SEQUENCE [LARGE SCALE GENOMIC DNA]</scope>
    <source>
        <strain evidence="7 8">CBS 123374</strain>
    </source>
</reference>